<keyword evidence="5" id="KW-0694">RNA-binding</keyword>
<dbReference type="GO" id="GO:0003735">
    <property type="term" value="F:structural constituent of ribosome"/>
    <property type="evidence" value="ECO:0007669"/>
    <property type="project" value="InterPro"/>
</dbReference>
<evidence type="ECO:0000259" key="9">
    <source>
        <dbReference type="Pfam" id="PF14204"/>
    </source>
</evidence>
<evidence type="ECO:0000256" key="5">
    <source>
        <dbReference type="ARBA" id="ARBA00022884"/>
    </source>
</evidence>
<reference evidence="10 11" key="1">
    <citation type="journal article" date="2017" name="BMC Genomics">
        <title>Whole-genome assembly of Babesia ovata and comparative genomics between closely related pathogens.</title>
        <authorList>
            <person name="Yamagishi J."/>
            <person name="Asada M."/>
            <person name="Hakimi H."/>
            <person name="Tanaka T.Q."/>
            <person name="Sugimoto C."/>
            <person name="Kawazu S."/>
        </authorList>
    </citation>
    <scope>NUCLEOTIDE SEQUENCE [LARGE SCALE GENOMIC DNA]</scope>
    <source>
        <strain evidence="10 11">Miyake</strain>
    </source>
</reference>
<evidence type="ECO:0000313" key="10">
    <source>
        <dbReference type="EMBL" id="GBE61003.1"/>
    </source>
</evidence>
<dbReference type="Pfam" id="PF17144">
    <property type="entry name" value="Ribosomal_L5e"/>
    <property type="match status" value="1"/>
</dbReference>
<dbReference type="PRINTS" id="PR00058">
    <property type="entry name" value="RIBOSOMALL5"/>
</dbReference>
<feature type="domain" description="Large ribosomal subunit protein uL18 C-terminal eukaryotes" evidence="9">
    <location>
        <begin position="667"/>
        <end position="728"/>
    </location>
</feature>
<keyword evidence="7" id="KW-0539">Nucleus</keyword>
<accession>A0A2H6KDD2</accession>
<dbReference type="PANTHER" id="PTHR23410:SF12">
    <property type="entry name" value="LARGE RIBOSOMAL SUBUNIT PROTEIN UL18"/>
    <property type="match status" value="1"/>
</dbReference>
<gene>
    <name evidence="10" type="ORF">BOVATA_024960</name>
</gene>
<dbReference type="OrthoDB" id="1618453at2759"/>
<evidence type="ECO:0000256" key="1">
    <source>
        <dbReference type="ARBA" id="ARBA00004123"/>
    </source>
</evidence>
<dbReference type="GO" id="GO:0006412">
    <property type="term" value="P:translation"/>
    <property type="evidence" value="ECO:0007669"/>
    <property type="project" value="InterPro"/>
</dbReference>
<evidence type="ECO:0000256" key="3">
    <source>
        <dbReference type="ARBA" id="ARBA00007116"/>
    </source>
</evidence>
<evidence type="ECO:0000256" key="2">
    <source>
        <dbReference type="ARBA" id="ARBA00004496"/>
    </source>
</evidence>
<comment type="subcellular location">
    <subcellularLocation>
        <location evidence="2">Cytoplasm</location>
    </subcellularLocation>
    <subcellularLocation>
        <location evidence="1">Nucleus</location>
    </subcellularLocation>
</comment>
<dbReference type="RefSeq" id="XP_028867246.1">
    <property type="nucleotide sequence ID" value="XM_029011413.1"/>
</dbReference>
<keyword evidence="11" id="KW-1185">Reference proteome</keyword>
<dbReference type="InterPro" id="IPR057268">
    <property type="entry name" value="Ribosomal_L18"/>
</dbReference>
<dbReference type="GO" id="GO:0008097">
    <property type="term" value="F:5S rRNA binding"/>
    <property type="evidence" value="ECO:0007669"/>
    <property type="project" value="InterPro"/>
</dbReference>
<evidence type="ECO:0000256" key="7">
    <source>
        <dbReference type="ARBA" id="ARBA00023242"/>
    </source>
</evidence>
<dbReference type="InterPro" id="IPR005485">
    <property type="entry name" value="Rbsml_uL18_euk_arch"/>
</dbReference>
<proteinExistence type="inferred from homology"/>
<name>A0A2H6KDD2_9APIC</name>
<dbReference type="Gene3D" id="3.30.420.100">
    <property type="match status" value="1"/>
</dbReference>
<evidence type="ECO:0000313" key="11">
    <source>
        <dbReference type="Proteomes" id="UP000236319"/>
    </source>
</evidence>
<dbReference type="Proteomes" id="UP000236319">
    <property type="component" value="Unassembled WGS sequence"/>
</dbReference>
<dbReference type="FunFam" id="3.30.420.100:FF:000002">
    <property type="entry name" value="60S ribosomal protein L5"/>
    <property type="match status" value="1"/>
</dbReference>
<dbReference type="GO" id="GO:0000027">
    <property type="term" value="P:ribosomal large subunit assembly"/>
    <property type="evidence" value="ECO:0007669"/>
    <property type="project" value="TreeGrafter"/>
</dbReference>
<dbReference type="Pfam" id="PF14204">
    <property type="entry name" value="Ribosomal_L18_c"/>
    <property type="match status" value="1"/>
</dbReference>
<dbReference type="InterPro" id="IPR025607">
    <property type="entry name" value="Ribosomal_uL18_C_euk"/>
</dbReference>
<dbReference type="GO" id="GO:0005634">
    <property type="term" value="C:nucleus"/>
    <property type="evidence" value="ECO:0007669"/>
    <property type="project" value="UniProtKB-SubCell"/>
</dbReference>
<comment type="similarity">
    <text evidence="3">Belongs to the universal ribosomal protein uL18 family.</text>
</comment>
<dbReference type="GO" id="GO:0022625">
    <property type="term" value="C:cytosolic large ribosomal subunit"/>
    <property type="evidence" value="ECO:0007669"/>
    <property type="project" value="TreeGrafter"/>
</dbReference>
<protein>
    <submittedName>
        <fullName evidence="10">Ribosomal protein RPL5</fullName>
    </submittedName>
</protein>
<evidence type="ECO:0000256" key="8">
    <source>
        <dbReference type="ARBA" id="ARBA00023274"/>
    </source>
</evidence>
<keyword evidence="6 10" id="KW-0689">Ribosomal protein</keyword>
<keyword evidence="8" id="KW-0687">Ribonucleoprotein</keyword>
<dbReference type="AlphaFoldDB" id="A0A2H6KDD2"/>
<evidence type="ECO:0000256" key="4">
    <source>
        <dbReference type="ARBA" id="ARBA00022490"/>
    </source>
</evidence>
<evidence type="ECO:0000256" key="6">
    <source>
        <dbReference type="ARBA" id="ARBA00022980"/>
    </source>
</evidence>
<organism evidence="10 11">
    <name type="scientific">Babesia ovata</name>
    <dbReference type="NCBI Taxonomy" id="189622"/>
    <lineage>
        <taxon>Eukaryota</taxon>
        <taxon>Sar</taxon>
        <taxon>Alveolata</taxon>
        <taxon>Apicomplexa</taxon>
        <taxon>Aconoidasida</taxon>
        <taxon>Piroplasmida</taxon>
        <taxon>Babesiidae</taxon>
        <taxon>Babesia</taxon>
    </lineage>
</organism>
<dbReference type="SUPFAM" id="SSF53137">
    <property type="entry name" value="Translational machinery components"/>
    <property type="match status" value="1"/>
</dbReference>
<dbReference type="PANTHER" id="PTHR23410">
    <property type="entry name" value="RIBOSOMAL PROTEIN L5-RELATED"/>
    <property type="match status" value="1"/>
</dbReference>
<dbReference type="EMBL" id="BDSA01000002">
    <property type="protein sequence ID" value="GBE61003.1"/>
    <property type="molecule type" value="Genomic_DNA"/>
</dbReference>
<dbReference type="HAMAP" id="MF_01337_A">
    <property type="entry name" value="Ribosomal_uL18_A"/>
    <property type="match status" value="1"/>
</dbReference>
<dbReference type="VEuPathDB" id="PiroplasmaDB:BOVATA_024960"/>
<sequence>MGRSGHSAAYFERTPEVDEFLSEFTRVRSWYLLETARAAKILRNRAAEAPYRRLPEHNPVAGHEDEVPNDEMIDAAQEMAKGKSINLDAFIRLVVSHHELCDSFDDNANATIQPRRFELYQIMINTTIKNRKATKRVESTDLKSALREAEEKRYQRLVSDVSKKLKRDDLTARQYKPPIMLGRCRRLSSESETQLLRVLHRKQRLLLHLPVLRFDTHDVATPAATQLNVVIEHRREGLHHGLKLRLVLLADVVNGDHSGGPLVYKLSEPTLALDDAVRDLLLAAESWQPQNQLKGVDVVSDNDQLGLLVLDQVCHVAQTALQHVGLLGDSLLALRNCIGVGQQTSSLLLAGFRLVLVEQLQQLVSLALVNSVAELVNGRGDLKTLEKYAALALNTHVLRPFDVTRKVYTGADGTANVVALGSFCYKAIMAFIRVLKSKAYFKRYQVKYRRRREGKTDYYCRRRMVLQDKNKYASPKYRFVVRFTNKRIICQIISATIVGDKVHASADSTELKHYGVKVGLTNYAAAYCTGLLLARRLLAQLKLDNQFVGKEEADGESFHIEEEDHETRPFKALLDVGIKIVTTGNKAFGALKGACDGGLHIPHSEKRFPGYSVGDDKQANYDAEAHRDRIMGVHVANYMREMKEEDPEKYEKHFSAFLREGINEDNIEDMYVRAHAAIRQNPILPKEKKQAPPRTIKGHTVITAEGKTYVRNKKITKEQRRERVRQKMLMCVQAQE</sequence>
<comment type="caution">
    <text evidence="10">The sequence shown here is derived from an EMBL/GenBank/DDBJ whole genome shotgun (WGS) entry which is preliminary data.</text>
</comment>
<dbReference type="GeneID" id="39874773"/>
<dbReference type="CDD" id="cd00432">
    <property type="entry name" value="Ribosomal_L18_L5e"/>
    <property type="match status" value="1"/>
</dbReference>
<keyword evidence="4" id="KW-0963">Cytoplasm</keyword>